<keyword evidence="7" id="KW-0408">Iron</keyword>
<accession>A0A1C6IQU3</accession>
<dbReference type="SUPFAM" id="SSF52540">
    <property type="entry name" value="P-loop containing nucleoside triphosphate hydrolases"/>
    <property type="match status" value="1"/>
</dbReference>
<evidence type="ECO:0000256" key="8">
    <source>
        <dbReference type="ARBA" id="ARBA00023065"/>
    </source>
</evidence>
<evidence type="ECO:0000256" key="4">
    <source>
        <dbReference type="ARBA" id="ARBA00022496"/>
    </source>
</evidence>
<keyword evidence="5" id="KW-0547">Nucleotide-binding</keyword>
<dbReference type="SMART" id="SM00382">
    <property type="entry name" value="AAA"/>
    <property type="match status" value="1"/>
</dbReference>
<dbReference type="InterPro" id="IPR003593">
    <property type="entry name" value="AAA+_ATPase"/>
</dbReference>
<dbReference type="GO" id="GO:0006826">
    <property type="term" value="P:iron ion transport"/>
    <property type="evidence" value="ECO:0007669"/>
    <property type="project" value="UniProtKB-KW"/>
</dbReference>
<reference evidence="11" key="1">
    <citation type="submission" date="2015-09" db="EMBL/GenBank/DDBJ databases">
        <authorList>
            <consortium name="Pathogen Informatics"/>
        </authorList>
    </citation>
    <scope>NUCLEOTIDE SEQUENCE</scope>
    <source>
        <strain evidence="11">2789STDY5834896</strain>
    </source>
</reference>
<evidence type="ECO:0000256" key="5">
    <source>
        <dbReference type="ARBA" id="ARBA00022741"/>
    </source>
</evidence>
<protein>
    <submittedName>
        <fullName evidence="11">Probable siderophore transport system ATP-binding protein YusV</fullName>
    </submittedName>
</protein>
<dbReference type="FunFam" id="3.40.50.300:FF:000134">
    <property type="entry name" value="Iron-enterobactin ABC transporter ATP-binding protein"/>
    <property type="match status" value="1"/>
</dbReference>
<proteinExistence type="predicted"/>
<organism evidence="11">
    <name type="scientific">uncultured Anaerotruncus sp</name>
    <dbReference type="NCBI Taxonomy" id="905011"/>
    <lineage>
        <taxon>Bacteria</taxon>
        <taxon>Bacillati</taxon>
        <taxon>Bacillota</taxon>
        <taxon>Clostridia</taxon>
        <taxon>Eubacteriales</taxon>
        <taxon>Oscillospiraceae</taxon>
        <taxon>Anaerotruncus</taxon>
        <taxon>environmental samples</taxon>
    </lineage>
</organism>
<dbReference type="Gene3D" id="3.40.50.300">
    <property type="entry name" value="P-loop containing nucleotide triphosphate hydrolases"/>
    <property type="match status" value="1"/>
</dbReference>
<keyword evidence="9" id="KW-0472">Membrane</keyword>
<evidence type="ECO:0000256" key="2">
    <source>
        <dbReference type="ARBA" id="ARBA00022448"/>
    </source>
</evidence>
<evidence type="ECO:0000313" key="11">
    <source>
        <dbReference type="EMBL" id="SCJ72239.1"/>
    </source>
</evidence>
<dbReference type="GO" id="GO:0005886">
    <property type="term" value="C:plasma membrane"/>
    <property type="evidence" value="ECO:0007669"/>
    <property type="project" value="UniProtKB-SubCell"/>
</dbReference>
<dbReference type="AlphaFoldDB" id="A0A1C6IQU3"/>
<sequence>MEVSAERLQIGYGDCVVVKDLDIHIGRHEVTSIIGPNGSGKSTVLKALTRLLKYQRGTVCIDGRDLQDFGPKELARRIGVLPQMHSAPADFRVKELVSYGRMPHQGFFARKSPEDERIIESAMRATGTYHLRDKSIHEISGGETQRVWIATVLTQQPEILFLDEPTTYLDISHQLDTMRMVRRLNRETGVGVVMVLHDLSHALEVSDHIVVIKDGQKYSEGTPSEVITSKMLREVYGVGGEIIHIEGRQKPLIAFAELA</sequence>
<keyword evidence="6 11" id="KW-0067">ATP-binding</keyword>
<name>A0A1C6IQU3_9FIRM</name>
<dbReference type="GO" id="GO:0005524">
    <property type="term" value="F:ATP binding"/>
    <property type="evidence" value="ECO:0007669"/>
    <property type="project" value="UniProtKB-KW"/>
</dbReference>
<keyword evidence="4" id="KW-0410">Iron transport</keyword>
<dbReference type="PROSITE" id="PS50893">
    <property type="entry name" value="ABC_TRANSPORTER_2"/>
    <property type="match status" value="1"/>
</dbReference>
<keyword evidence="8" id="KW-0406">Ion transport</keyword>
<dbReference type="CDD" id="cd03214">
    <property type="entry name" value="ABC_Iron-Siderophores_B12_Hemin"/>
    <property type="match status" value="1"/>
</dbReference>
<comment type="subcellular location">
    <subcellularLocation>
        <location evidence="1">Cell membrane</location>
        <topology evidence="1">Peripheral membrane protein</topology>
    </subcellularLocation>
</comment>
<evidence type="ECO:0000256" key="9">
    <source>
        <dbReference type="ARBA" id="ARBA00023136"/>
    </source>
</evidence>
<dbReference type="InterPro" id="IPR051535">
    <property type="entry name" value="Siderophore_ABC-ATPase"/>
</dbReference>
<evidence type="ECO:0000256" key="3">
    <source>
        <dbReference type="ARBA" id="ARBA00022475"/>
    </source>
</evidence>
<dbReference type="PANTHER" id="PTHR42771:SF2">
    <property type="entry name" value="IRON(3+)-HYDROXAMATE IMPORT ATP-BINDING PROTEIN FHUC"/>
    <property type="match status" value="1"/>
</dbReference>
<evidence type="ECO:0000259" key="10">
    <source>
        <dbReference type="PROSITE" id="PS50893"/>
    </source>
</evidence>
<evidence type="ECO:0000256" key="1">
    <source>
        <dbReference type="ARBA" id="ARBA00004202"/>
    </source>
</evidence>
<keyword evidence="3" id="KW-1003">Cell membrane</keyword>
<gene>
    <name evidence="11" type="primary">yusV</name>
    <name evidence="11" type="ORF">SAMEA3545359_01622</name>
</gene>
<dbReference type="EMBL" id="FMHG01000001">
    <property type="protein sequence ID" value="SCJ72239.1"/>
    <property type="molecule type" value="Genomic_DNA"/>
</dbReference>
<feature type="domain" description="ABC transporter" evidence="10">
    <location>
        <begin position="3"/>
        <end position="239"/>
    </location>
</feature>
<dbReference type="GO" id="GO:0016887">
    <property type="term" value="F:ATP hydrolysis activity"/>
    <property type="evidence" value="ECO:0007669"/>
    <property type="project" value="InterPro"/>
</dbReference>
<dbReference type="InterPro" id="IPR003439">
    <property type="entry name" value="ABC_transporter-like_ATP-bd"/>
</dbReference>
<dbReference type="PANTHER" id="PTHR42771">
    <property type="entry name" value="IRON(3+)-HYDROXAMATE IMPORT ATP-BINDING PROTEIN FHUC"/>
    <property type="match status" value="1"/>
</dbReference>
<evidence type="ECO:0000256" key="6">
    <source>
        <dbReference type="ARBA" id="ARBA00022840"/>
    </source>
</evidence>
<dbReference type="InterPro" id="IPR027417">
    <property type="entry name" value="P-loop_NTPase"/>
</dbReference>
<dbReference type="Pfam" id="PF00005">
    <property type="entry name" value="ABC_tran"/>
    <property type="match status" value="1"/>
</dbReference>
<keyword evidence="2" id="KW-0813">Transport</keyword>
<evidence type="ECO:0000256" key="7">
    <source>
        <dbReference type="ARBA" id="ARBA00023004"/>
    </source>
</evidence>